<dbReference type="InterPro" id="IPR029021">
    <property type="entry name" value="Prot-tyrosine_phosphatase-like"/>
</dbReference>
<dbReference type="InterPro" id="IPR003595">
    <property type="entry name" value="Tyr_Pase_cat"/>
</dbReference>
<feature type="transmembrane region" description="Helical" evidence="1">
    <location>
        <begin position="29"/>
        <end position="46"/>
    </location>
</feature>
<name>A0A8C6MAN0_NOTFU</name>
<organism evidence="3 4">
    <name type="scientific">Nothobranchius furzeri</name>
    <name type="common">Turquoise killifish</name>
    <dbReference type="NCBI Taxonomy" id="105023"/>
    <lineage>
        <taxon>Eukaryota</taxon>
        <taxon>Metazoa</taxon>
        <taxon>Chordata</taxon>
        <taxon>Craniata</taxon>
        <taxon>Vertebrata</taxon>
        <taxon>Euteleostomi</taxon>
        <taxon>Actinopterygii</taxon>
        <taxon>Neopterygii</taxon>
        <taxon>Teleostei</taxon>
        <taxon>Neoteleostei</taxon>
        <taxon>Acanthomorphata</taxon>
        <taxon>Ovalentaria</taxon>
        <taxon>Atherinomorphae</taxon>
        <taxon>Cyprinodontiformes</taxon>
        <taxon>Nothobranchiidae</taxon>
        <taxon>Nothobranchius</taxon>
    </lineage>
</organism>
<dbReference type="FunFam" id="3.90.190.10:FF:000157">
    <property type="entry name" value="Protein-tyrosine phosphatase"/>
    <property type="match status" value="1"/>
</dbReference>
<dbReference type="SUPFAM" id="SSF52799">
    <property type="entry name" value="(Phosphotyrosine protein) phosphatases II"/>
    <property type="match status" value="1"/>
</dbReference>
<reference evidence="3" key="2">
    <citation type="submission" date="2025-09" db="UniProtKB">
        <authorList>
            <consortium name="Ensembl"/>
        </authorList>
    </citation>
    <scope>IDENTIFICATION</scope>
</reference>
<keyword evidence="1" id="KW-1133">Transmembrane helix</keyword>
<feature type="domain" description="Tyrosine specific protein phosphatases" evidence="2">
    <location>
        <begin position="59"/>
        <end position="126"/>
    </location>
</feature>
<evidence type="ECO:0000313" key="4">
    <source>
        <dbReference type="Proteomes" id="UP000694548"/>
    </source>
</evidence>
<dbReference type="Pfam" id="PF00782">
    <property type="entry name" value="DSPc"/>
    <property type="match status" value="1"/>
</dbReference>
<dbReference type="InterPro" id="IPR000340">
    <property type="entry name" value="Dual-sp_phosphatase_cat-dom"/>
</dbReference>
<accession>A0A8C6MAN0</accession>
<dbReference type="AlphaFoldDB" id="A0A8C6MAN0"/>
<dbReference type="GeneTree" id="ENSGT00940000164549"/>
<reference evidence="3" key="1">
    <citation type="submission" date="2025-08" db="UniProtKB">
        <authorList>
            <consortium name="Ensembl"/>
        </authorList>
    </citation>
    <scope>IDENTIFICATION</scope>
</reference>
<dbReference type="PROSITE" id="PS00383">
    <property type="entry name" value="TYR_PHOSPHATASE_1"/>
    <property type="match status" value="1"/>
</dbReference>
<dbReference type="PANTHER" id="PTHR23339">
    <property type="entry name" value="TYROSINE SPECIFIC PROTEIN PHOSPHATASE AND DUAL SPECIFICITY PROTEIN PHOSPHATASE"/>
    <property type="match status" value="1"/>
</dbReference>
<proteinExistence type="predicted"/>
<dbReference type="Gene3D" id="3.90.190.10">
    <property type="entry name" value="Protein tyrosine phosphatase superfamily"/>
    <property type="match status" value="1"/>
</dbReference>
<dbReference type="Ensembl" id="ENSNFUT00015032469.1">
    <property type="protein sequence ID" value="ENSNFUP00015031072.1"/>
    <property type="gene ID" value="ENSNFUG00015015128.1"/>
</dbReference>
<dbReference type="InterPro" id="IPR016130">
    <property type="entry name" value="Tyr_Pase_AS"/>
</dbReference>
<dbReference type="Proteomes" id="UP000694548">
    <property type="component" value="Unassembled WGS sequence"/>
</dbReference>
<sequence>FWRSGPALRSYVIESLSGLSPNDQPQGDFQQLLLCCLVFFILVYYYNFGWKDYGVASLTTILDMVKVMSFAVQEGKMAVHCHAGLGRTGVLLACYLVFTTRMNADQAILFVRSKRPNSIQTRGQLLCVREFAQSKIHGRESKSWRLTWPCHTGTVAVHTLVLDGLLLT</sequence>
<keyword evidence="1" id="KW-0812">Transmembrane</keyword>
<keyword evidence="4" id="KW-1185">Reference proteome</keyword>
<evidence type="ECO:0000256" key="1">
    <source>
        <dbReference type="SAM" id="Phobius"/>
    </source>
</evidence>
<dbReference type="InterPro" id="IPR050561">
    <property type="entry name" value="PTP"/>
</dbReference>
<dbReference type="PROSITE" id="PS50056">
    <property type="entry name" value="TYR_PHOSPHATASE_2"/>
    <property type="match status" value="1"/>
</dbReference>
<protein>
    <recommendedName>
        <fullName evidence="2">Tyrosine specific protein phosphatases domain-containing protein</fullName>
    </recommendedName>
</protein>
<evidence type="ECO:0000259" key="2">
    <source>
        <dbReference type="PROSITE" id="PS50056"/>
    </source>
</evidence>
<dbReference type="GO" id="GO:0004725">
    <property type="term" value="F:protein tyrosine phosphatase activity"/>
    <property type="evidence" value="ECO:0007669"/>
    <property type="project" value="InterPro"/>
</dbReference>
<dbReference type="PRINTS" id="PR00700">
    <property type="entry name" value="PRTYPHPHTASE"/>
</dbReference>
<dbReference type="InterPro" id="IPR000387">
    <property type="entry name" value="Tyr_Pase_dom"/>
</dbReference>
<evidence type="ECO:0000313" key="3">
    <source>
        <dbReference type="Ensembl" id="ENSNFUP00015031072.1"/>
    </source>
</evidence>
<dbReference type="SMART" id="SM00404">
    <property type="entry name" value="PTPc_motif"/>
    <property type="match status" value="1"/>
</dbReference>
<dbReference type="InterPro" id="IPR000242">
    <property type="entry name" value="PTP_cat"/>
</dbReference>
<keyword evidence="1" id="KW-0472">Membrane</keyword>